<reference evidence="3" key="1">
    <citation type="submission" date="2022-11" db="UniProtKB">
        <authorList>
            <consortium name="WormBaseParasite"/>
        </authorList>
    </citation>
    <scope>IDENTIFICATION</scope>
</reference>
<dbReference type="Gene3D" id="2.60.120.380">
    <property type="match status" value="1"/>
</dbReference>
<dbReference type="WBParaSite" id="jg21056">
    <property type="protein sequence ID" value="jg21056"/>
    <property type="gene ID" value="jg21056"/>
</dbReference>
<feature type="domain" description="Peptidase C2 calpain large subunit" evidence="1">
    <location>
        <begin position="54"/>
        <end position="123"/>
    </location>
</feature>
<evidence type="ECO:0000259" key="1">
    <source>
        <dbReference type="Pfam" id="PF01067"/>
    </source>
</evidence>
<keyword evidence="2" id="KW-1185">Reference proteome</keyword>
<dbReference type="Proteomes" id="UP000887574">
    <property type="component" value="Unplaced"/>
</dbReference>
<accession>A0A915DKM4</accession>
<evidence type="ECO:0000313" key="2">
    <source>
        <dbReference type="Proteomes" id="UP000887574"/>
    </source>
</evidence>
<protein>
    <submittedName>
        <fullName evidence="3">Peptidase C2 calpain large subunit domain-containing protein</fullName>
    </submittedName>
</protein>
<evidence type="ECO:0000313" key="3">
    <source>
        <dbReference type="WBParaSite" id="jg21056"/>
    </source>
</evidence>
<dbReference type="SUPFAM" id="SSF49758">
    <property type="entry name" value="Calpain large subunit, middle domain (domain III)"/>
    <property type="match status" value="1"/>
</dbReference>
<name>A0A915DKM4_9BILA</name>
<dbReference type="Pfam" id="PF01067">
    <property type="entry name" value="Calpain_III"/>
    <property type="match status" value="1"/>
</dbReference>
<dbReference type="AlphaFoldDB" id="A0A915DKM4"/>
<proteinExistence type="predicted"/>
<sequence>MRMENSGCLGINLFITSPISVFANSSTLLKSYDPFPLPAPKLLLVLTMNIFFRSAGGCQNFAATFCFNPQYYFDIKEPNSEEVMIALTQKDGLAEHARQREPFVTIGIHIMRVECNRRYRIHQAVNQ</sequence>
<dbReference type="InterPro" id="IPR036213">
    <property type="entry name" value="Calpain_III_sf"/>
</dbReference>
<organism evidence="2 3">
    <name type="scientific">Ditylenchus dipsaci</name>
    <dbReference type="NCBI Taxonomy" id="166011"/>
    <lineage>
        <taxon>Eukaryota</taxon>
        <taxon>Metazoa</taxon>
        <taxon>Ecdysozoa</taxon>
        <taxon>Nematoda</taxon>
        <taxon>Chromadorea</taxon>
        <taxon>Rhabditida</taxon>
        <taxon>Tylenchina</taxon>
        <taxon>Tylenchomorpha</taxon>
        <taxon>Sphaerularioidea</taxon>
        <taxon>Anguinidae</taxon>
        <taxon>Anguininae</taxon>
        <taxon>Ditylenchus</taxon>
    </lineage>
</organism>
<dbReference type="InterPro" id="IPR022682">
    <property type="entry name" value="Calpain_domain_III"/>
</dbReference>